<evidence type="ECO:0000313" key="5">
    <source>
        <dbReference type="Proteomes" id="UP000066480"/>
    </source>
</evidence>
<evidence type="ECO:0000256" key="2">
    <source>
        <dbReference type="SAM" id="Coils"/>
    </source>
</evidence>
<keyword evidence="5" id="KW-1185">Reference proteome</keyword>
<keyword evidence="1" id="KW-0802">TPR repeat</keyword>
<dbReference type="Gene3D" id="1.25.40.10">
    <property type="entry name" value="Tetratricopeptide repeat domain"/>
    <property type="match status" value="2"/>
</dbReference>
<dbReference type="OrthoDB" id="4532668at2"/>
<name>A0A0K1JD51_9MICO</name>
<accession>A0A0K1JD51</accession>
<dbReference type="KEGG" id="lmoi:VV02_00045"/>
<evidence type="ECO:0000313" key="3">
    <source>
        <dbReference type="EMBL" id="AKU14631.1"/>
    </source>
</evidence>
<organism evidence="3 5">
    <name type="scientific">Luteipulveratus mongoliensis</name>
    <dbReference type="NCBI Taxonomy" id="571913"/>
    <lineage>
        <taxon>Bacteria</taxon>
        <taxon>Bacillati</taxon>
        <taxon>Actinomycetota</taxon>
        <taxon>Actinomycetes</taxon>
        <taxon>Micrococcales</taxon>
        <taxon>Dermacoccaceae</taxon>
        <taxon>Luteipulveratus</taxon>
    </lineage>
</organism>
<dbReference type="RefSeq" id="WP_052589149.1">
    <property type="nucleotide sequence ID" value="NZ_CP011112.1"/>
</dbReference>
<dbReference type="PROSITE" id="PS50005">
    <property type="entry name" value="TPR"/>
    <property type="match status" value="1"/>
</dbReference>
<dbReference type="KEGG" id="lmoi:VV02_25875"/>
<dbReference type="EMBL" id="CP011112">
    <property type="protein sequence ID" value="AKU18488.1"/>
    <property type="molecule type" value="Genomic_DNA"/>
</dbReference>
<sequence length="342" mass="37744">MDGETQNLVAELTRALETWHLSEGDHGWTARTHFMVRLLKADGSWDEVVHDWEVADRDGDSEAALWCAWVHAERGDPAGAREALERAARRGEPAAWWLLYTTHARADANRTELRSAYEQARTEHRRALEAADSVGDAKAARRVGAYLLAEAVIARQTGDQALAERQTEQGVAALRRAVDRGSAEAAALLGDRAAEEFPQHPEPDEDRHQRAQPWYQLADERGHGRSAWHCGLILAARGDTVEAEAAYRRARARGDAQAVSSLAALLARRPSDSAGAEAAHRLAADIGYAPDAHTELGAYLRERGDLTGAEGAFRRAVERSEPNAATQLRYLYRQHPHLRPKS</sequence>
<gene>
    <name evidence="3" type="ORF">VV02_00045</name>
    <name evidence="4" type="ORF">VV02_25875</name>
</gene>
<evidence type="ECO:0008006" key="6">
    <source>
        <dbReference type="Google" id="ProtNLM"/>
    </source>
</evidence>
<feature type="coiled-coil region" evidence="2">
    <location>
        <begin position="103"/>
        <end position="130"/>
    </location>
</feature>
<dbReference type="AlphaFoldDB" id="A0A0K1JD51"/>
<proteinExistence type="predicted"/>
<keyword evidence="2" id="KW-0175">Coiled coil</keyword>
<dbReference type="Proteomes" id="UP000066480">
    <property type="component" value="Chromosome"/>
</dbReference>
<feature type="repeat" description="TPR" evidence="1">
    <location>
        <begin position="290"/>
        <end position="323"/>
    </location>
</feature>
<evidence type="ECO:0000313" key="4">
    <source>
        <dbReference type="EMBL" id="AKU18488.1"/>
    </source>
</evidence>
<dbReference type="InterPro" id="IPR019734">
    <property type="entry name" value="TPR_rpt"/>
</dbReference>
<protein>
    <recommendedName>
        <fullName evidence="6">Tetratricopeptide repeat protein</fullName>
    </recommendedName>
</protein>
<dbReference type="SUPFAM" id="SSF81901">
    <property type="entry name" value="HCP-like"/>
    <property type="match status" value="1"/>
</dbReference>
<dbReference type="InterPro" id="IPR011990">
    <property type="entry name" value="TPR-like_helical_dom_sf"/>
</dbReference>
<reference evidence="3 5" key="1">
    <citation type="submission" date="2015-03" db="EMBL/GenBank/DDBJ databases">
        <title>Luteipulveratus halotolerans sp. nov., a novel actinobacterium (Dermacoccaceae) from Sarawak, Malaysia.</title>
        <authorList>
            <person name="Juboi H."/>
            <person name="Basik A."/>
            <person name="Shamsul S.S."/>
            <person name="Arnold P."/>
            <person name="Schmitt E.K."/>
            <person name="Sanglier J.-J."/>
            <person name="Yeo T."/>
        </authorList>
    </citation>
    <scope>NUCLEOTIDE SEQUENCE [LARGE SCALE GENOMIC DNA]</scope>
    <source>
        <strain evidence="3 5">MN07-A0370</strain>
    </source>
</reference>
<evidence type="ECO:0000256" key="1">
    <source>
        <dbReference type="PROSITE-ProRule" id="PRU00339"/>
    </source>
</evidence>
<dbReference type="EMBL" id="CP011112">
    <property type="protein sequence ID" value="AKU14631.1"/>
    <property type="molecule type" value="Genomic_DNA"/>
</dbReference>